<gene>
    <name evidence="2" type="ORF">GCM10018793_49220</name>
</gene>
<evidence type="ECO:0000313" key="2">
    <source>
        <dbReference type="EMBL" id="GHH84546.1"/>
    </source>
</evidence>
<dbReference type="Proteomes" id="UP000603708">
    <property type="component" value="Unassembled WGS sequence"/>
</dbReference>
<evidence type="ECO:0000313" key="3">
    <source>
        <dbReference type="Proteomes" id="UP000603708"/>
    </source>
</evidence>
<reference evidence="2" key="1">
    <citation type="journal article" date="2014" name="Int. J. Syst. Evol. Microbiol.">
        <title>Complete genome sequence of Corynebacterium casei LMG S-19264T (=DSM 44701T), isolated from a smear-ripened cheese.</title>
        <authorList>
            <consortium name="US DOE Joint Genome Institute (JGI-PGF)"/>
            <person name="Walter F."/>
            <person name="Albersmeier A."/>
            <person name="Kalinowski J."/>
            <person name="Ruckert C."/>
        </authorList>
    </citation>
    <scope>NUCLEOTIDE SEQUENCE</scope>
    <source>
        <strain evidence="2">JCM 5069</strain>
    </source>
</reference>
<keyword evidence="3" id="KW-1185">Reference proteome</keyword>
<feature type="compositionally biased region" description="Basic and acidic residues" evidence="1">
    <location>
        <begin position="1"/>
        <end position="12"/>
    </location>
</feature>
<accession>A0A919GHJ6</accession>
<evidence type="ECO:0000256" key="1">
    <source>
        <dbReference type="SAM" id="MobiDB-lite"/>
    </source>
</evidence>
<organism evidence="2 3">
    <name type="scientific">Streptomyces sulfonofaciens</name>
    <dbReference type="NCBI Taxonomy" id="68272"/>
    <lineage>
        <taxon>Bacteria</taxon>
        <taxon>Bacillati</taxon>
        <taxon>Actinomycetota</taxon>
        <taxon>Actinomycetes</taxon>
        <taxon>Kitasatosporales</taxon>
        <taxon>Streptomycetaceae</taxon>
        <taxon>Streptomyces</taxon>
    </lineage>
</organism>
<proteinExistence type="predicted"/>
<protein>
    <submittedName>
        <fullName evidence="2">Uncharacterized protein</fullName>
    </submittedName>
</protein>
<comment type="caution">
    <text evidence="2">The sequence shown here is derived from an EMBL/GenBank/DDBJ whole genome shotgun (WGS) entry which is preliminary data.</text>
</comment>
<dbReference type="AlphaFoldDB" id="A0A919GHJ6"/>
<dbReference type="EMBL" id="BNCD01000015">
    <property type="protein sequence ID" value="GHH84546.1"/>
    <property type="molecule type" value="Genomic_DNA"/>
</dbReference>
<feature type="region of interest" description="Disordered" evidence="1">
    <location>
        <begin position="1"/>
        <end position="32"/>
    </location>
</feature>
<sequence>MSARSGADEEPPRAPVGSPRPRPPRALPSAAARAGRVAGAECVERAEGAECATGSRGGGAAALPAARPAIPFKTSGADRPKLTA</sequence>
<name>A0A919GHJ6_9ACTN</name>
<reference evidence="2" key="2">
    <citation type="submission" date="2020-09" db="EMBL/GenBank/DDBJ databases">
        <authorList>
            <person name="Sun Q."/>
            <person name="Ohkuma M."/>
        </authorList>
    </citation>
    <scope>NUCLEOTIDE SEQUENCE</scope>
    <source>
        <strain evidence="2">JCM 5069</strain>
    </source>
</reference>
<feature type="region of interest" description="Disordered" evidence="1">
    <location>
        <begin position="50"/>
        <end position="84"/>
    </location>
</feature>